<evidence type="ECO:0000256" key="1">
    <source>
        <dbReference type="SAM" id="MobiDB-lite"/>
    </source>
</evidence>
<accession>A0ABU8TBS1</accession>
<dbReference type="Proteomes" id="UP001364211">
    <property type="component" value="Unassembled WGS sequence"/>
</dbReference>
<evidence type="ECO:0008006" key="5">
    <source>
        <dbReference type="Google" id="ProtNLM"/>
    </source>
</evidence>
<evidence type="ECO:0000313" key="4">
    <source>
        <dbReference type="Proteomes" id="UP001364211"/>
    </source>
</evidence>
<reference evidence="3 4" key="1">
    <citation type="submission" date="2024-03" db="EMBL/GenBank/DDBJ databases">
        <title>Draft genome sequence of Pseudonocardia sp. DW16-2.</title>
        <authorList>
            <person name="Duangmal K."/>
        </authorList>
    </citation>
    <scope>NUCLEOTIDE SEQUENCE [LARGE SCALE GENOMIC DNA]</scope>
    <source>
        <strain evidence="3 4">DW16-2</strain>
    </source>
</reference>
<keyword evidence="2" id="KW-0812">Transmembrane</keyword>
<keyword evidence="4" id="KW-1185">Reference proteome</keyword>
<dbReference type="RefSeq" id="WP_340293582.1">
    <property type="nucleotide sequence ID" value="NZ_JBBJUP010000019.1"/>
</dbReference>
<organism evidence="3 4">
    <name type="scientific">Pseudonocardia spirodelae</name>
    <dbReference type="NCBI Taxonomy" id="3133431"/>
    <lineage>
        <taxon>Bacteria</taxon>
        <taxon>Bacillati</taxon>
        <taxon>Actinomycetota</taxon>
        <taxon>Actinomycetes</taxon>
        <taxon>Pseudonocardiales</taxon>
        <taxon>Pseudonocardiaceae</taxon>
        <taxon>Pseudonocardia</taxon>
    </lineage>
</organism>
<keyword evidence="2" id="KW-1133">Transmembrane helix</keyword>
<gene>
    <name evidence="3" type="ORF">WJX68_20720</name>
</gene>
<evidence type="ECO:0000256" key="2">
    <source>
        <dbReference type="SAM" id="Phobius"/>
    </source>
</evidence>
<sequence>MSAEATRARARRDAAEAVHTLADAGRIAGGAAVGAVTGGVSARLSDLSDAVAGSVHDARQALAEAIEPSPVAVRRAPWILAVLLLSGLAAWAWATVLRRDRAVDPGTPVSTVPPSDDQIHGKPVGQGRGQTSTGR</sequence>
<name>A0ABU8TBS1_9PSEU</name>
<proteinExistence type="predicted"/>
<evidence type="ECO:0000313" key="3">
    <source>
        <dbReference type="EMBL" id="MEJ8281371.1"/>
    </source>
</evidence>
<keyword evidence="2" id="KW-0472">Membrane</keyword>
<comment type="caution">
    <text evidence="3">The sequence shown here is derived from an EMBL/GenBank/DDBJ whole genome shotgun (WGS) entry which is preliminary data.</text>
</comment>
<feature type="transmembrane region" description="Helical" evidence="2">
    <location>
        <begin position="78"/>
        <end position="97"/>
    </location>
</feature>
<dbReference type="EMBL" id="JBBJUP010000019">
    <property type="protein sequence ID" value="MEJ8281371.1"/>
    <property type="molecule type" value="Genomic_DNA"/>
</dbReference>
<protein>
    <recommendedName>
        <fullName evidence="5">DUF3618 domain-containing protein</fullName>
    </recommendedName>
</protein>
<feature type="region of interest" description="Disordered" evidence="1">
    <location>
        <begin position="102"/>
        <end position="135"/>
    </location>
</feature>